<dbReference type="OrthoDB" id="7340239at2"/>
<dbReference type="EMBL" id="MUTJ01000044">
    <property type="protein sequence ID" value="ONU86485.1"/>
    <property type="molecule type" value="Genomic_DNA"/>
</dbReference>
<accession>A0A1V2W4P1</accession>
<dbReference type="Gene3D" id="1.20.1270.180">
    <property type="match status" value="1"/>
</dbReference>
<reference evidence="2 3" key="1">
    <citation type="submission" date="2016-08" db="EMBL/GenBank/DDBJ databases">
        <authorList>
            <person name="Seilhamer J.J."/>
        </authorList>
    </citation>
    <scope>NUCLEOTIDE SEQUENCE [LARGE SCALE GENOMIC DNA]</scope>
    <source>
        <strain evidence="2 3">VC14762</strain>
    </source>
</reference>
<feature type="domain" description="Lysozyme inhibitor LprI-like N-terminal" evidence="1">
    <location>
        <begin position="52"/>
        <end position="138"/>
    </location>
</feature>
<dbReference type="GeneID" id="56563452"/>
<evidence type="ECO:0000313" key="3">
    <source>
        <dbReference type="Proteomes" id="UP000188543"/>
    </source>
</evidence>
<dbReference type="Proteomes" id="UP000188543">
    <property type="component" value="Unassembled WGS sequence"/>
</dbReference>
<dbReference type="Pfam" id="PF07007">
    <property type="entry name" value="LprI"/>
    <property type="match status" value="1"/>
</dbReference>
<dbReference type="AlphaFoldDB" id="A0A1V2W4P1"/>
<evidence type="ECO:0000259" key="1">
    <source>
        <dbReference type="Pfam" id="PF07007"/>
    </source>
</evidence>
<proteinExistence type="predicted"/>
<organism evidence="2 3">
    <name type="scientific">Burkholderia cenocepacia</name>
    <dbReference type="NCBI Taxonomy" id="95486"/>
    <lineage>
        <taxon>Bacteria</taxon>
        <taxon>Pseudomonadati</taxon>
        <taxon>Pseudomonadota</taxon>
        <taxon>Betaproteobacteria</taxon>
        <taxon>Burkholderiales</taxon>
        <taxon>Burkholderiaceae</taxon>
        <taxon>Burkholderia</taxon>
        <taxon>Burkholderia cepacia complex</taxon>
    </lineage>
</organism>
<protein>
    <recommendedName>
        <fullName evidence="1">Lysozyme inhibitor LprI-like N-terminal domain-containing protein</fullName>
    </recommendedName>
</protein>
<dbReference type="InterPro" id="IPR009739">
    <property type="entry name" value="LprI-like_N"/>
</dbReference>
<name>A0A1V2W4P1_9BURK</name>
<evidence type="ECO:0000313" key="2">
    <source>
        <dbReference type="EMBL" id="ONU86485.1"/>
    </source>
</evidence>
<dbReference type="RefSeq" id="WP_077021007.1">
    <property type="nucleotide sequence ID" value="NZ_CADETK010000003.1"/>
</dbReference>
<gene>
    <name evidence="2" type="ORF">A8E72_13610</name>
</gene>
<sequence length="146" mass="16721">MGAKIPIHVSGSRFRRAMLGVSMVLTFSGVAAAQAQSCAPDSVAPECLLQRSQDELQQADDELNRTYRKVLKSLSRPRDEYVNYPALKAKFIEAQRQWLRFIDNECSAWYLINEAGADRNLDLLTCEIERTRDRTRQLNTWLKQVS</sequence>
<comment type="caution">
    <text evidence="2">The sequence shown here is derived from an EMBL/GenBank/DDBJ whole genome shotgun (WGS) entry which is preliminary data.</text>
</comment>